<dbReference type="InterPro" id="IPR036259">
    <property type="entry name" value="MFS_trans_sf"/>
</dbReference>
<feature type="transmembrane region" description="Helical" evidence="1">
    <location>
        <begin position="331"/>
        <end position="350"/>
    </location>
</feature>
<evidence type="ECO:0008006" key="4">
    <source>
        <dbReference type="Google" id="ProtNLM"/>
    </source>
</evidence>
<keyword evidence="1" id="KW-0812">Transmembrane</keyword>
<comment type="caution">
    <text evidence="2">The sequence shown here is derived from an EMBL/GenBank/DDBJ whole genome shotgun (WGS) entry which is preliminary data.</text>
</comment>
<dbReference type="Gene3D" id="1.20.1250.20">
    <property type="entry name" value="MFS general substrate transporter like domains"/>
    <property type="match status" value="1"/>
</dbReference>
<organism evidence="2 3">
    <name type="scientific">Spirobacillus cienkowskii</name>
    <dbReference type="NCBI Taxonomy" id="495820"/>
    <lineage>
        <taxon>Bacteria</taxon>
        <taxon>Pseudomonadati</taxon>
        <taxon>Bdellovibrionota</taxon>
        <taxon>Oligoflexia</taxon>
        <taxon>Silvanigrellales</taxon>
        <taxon>Spirobacillus</taxon>
    </lineage>
</organism>
<protein>
    <recommendedName>
        <fullName evidence="4">MFS transporter</fullName>
    </recommendedName>
</protein>
<feature type="transmembrane region" description="Helical" evidence="1">
    <location>
        <begin position="365"/>
        <end position="384"/>
    </location>
</feature>
<evidence type="ECO:0000313" key="3">
    <source>
        <dbReference type="Proteomes" id="UP000253934"/>
    </source>
</evidence>
<keyword evidence="1" id="KW-0472">Membrane</keyword>
<feature type="transmembrane region" description="Helical" evidence="1">
    <location>
        <begin position="9"/>
        <end position="33"/>
    </location>
</feature>
<feature type="transmembrane region" description="Helical" evidence="1">
    <location>
        <begin position="109"/>
        <end position="130"/>
    </location>
</feature>
<name>A0A369KPJ1_9BACT</name>
<feature type="transmembrane region" description="Helical" evidence="1">
    <location>
        <begin position="302"/>
        <end position="324"/>
    </location>
</feature>
<evidence type="ECO:0000313" key="2">
    <source>
        <dbReference type="EMBL" id="RDB36511.1"/>
    </source>
</evidence>
<feature type="transmembrane region" description="Helical" evidence="1">
    <location>
        <begin position="272"/>
        <end position="290"/>
    </location>
</feature>
<accession>A0A369KPJ1</accession>
<dbReference type="SUPFAM" id="SSF103473">
    <property type="entry name" value="MFS general substrate transporter"/>
    <property type="match status" value="1"/>
</dbReference>
<dbReference type="EMBL" id="QOVW01000059">
    <property type="protein sequence ID" value="RDB36511.1"/>
    <property type="molecule type" value="Genomic_DNA"/>
</dbReference>
<proteinExistence type="predicted"/>
<evidence type="ECO:0000256" key="1">
    <source>
        <dbReference type="SAM" id="Phobius"/>
    </source>
</evidence>
<reference evidence="2" key="1">
    <citation type="submission" date="2018-04" db="EMBL/GenBank/DDBJ databases">
        <title>Draft genome sequence of the Candidatus Spirobacillus cienkowskii, a pathogen of freshwater Daphnia species, reconstructed from hemolymph metagenomic reads.</title>
        <authorList>
            <person name="Bresciani L."/>
            <person name="Lemos L.N."/>
            <person name="Wale N."/>
            <person name="Lin J.Y."/>
            <person name="Fernandes G.R."/>
            <person name="Duffy M.A."/>
            <person name="Rodrigues J.M."/>
        </authorList>
    </citation>
    <scope>NUCLEOTIDE SEQUENCE [LARGE SCALE GENOMIC DNA]</scope>
    <source>
        <strain evidence="2">Binning01</strain>
    </source>
</reference>
<dbReference type="Proteomes" id="UP000253934">
    <property type="component" value="Unassembled WGS sequence"/>
</dbReference>
<gene>
    <name evidence="2" type="ORF">DCC88_04345</name>
</gene>
<keyword evidence="1" id="KW-1133">Transmembrane helix</keyword>
<sequence length="399" mass="45936">MIFLKYRSLLLLLFSIALERFAYYFVSFVLLYFMITTHELGGIAFPQDKALKIASIFSIGILCGPIVLAPVIDKFLGLYKASLYGGICLVISYFFTALSMFLFPNFILLALIFCVVGCSLIKPALFVLVGKLYPNHHLNQDISYIVFLLIGSSASFISAFLASKFLYSTFYYKYMFLFSSILMCCYTGVVYFLNKKNKDLFLKDKNYQKSLSIFLVTLIYVLCLLMGLNGAMFNRVISFSTSLTYWGVIFLISATLLILWKNLENQRKTIRYFYIVGWFFIFFFLINIFVKNFGIISSYIPAVFSSIDTLFNFLIFPLFLSFLFRYSNKNYLATFQASAFFIFSGSSLVAKKLFEKLNLSTDQTLWLLSFSVFVAMCLLIVLFIKLKKLSEQELLEKNS</sequence>
<feature type="transmembrane region" description="Helical" evidence="1">
    <location>
        <begin position="213"/>
        <end position="237"/>
    </location>
</feature>
<feature type="transmembrane region" description="Helical" evidence="1">
    <location>
        <begin position="83"/>
        <end position="103"/>
    </location>
</feature>
<feature type="transmembrane region" description="Helical" evidence="1">
    <location>
        <begin position="142"/>
        <end position="162"/>
    </location>
</feature>
<feature type="transmembrane region" description="Helical" evidence="1">
    <location>
        <begin position="174"/>
        <end position="193"/>
    </location>
</feature>
<dbReference type="AlphaFoldDB" id="A0A369KPJ1"/>
<feature type="transmembrane region" description="Helical" evidence="1">
    <location>
        <begin position="243"/>
        <end position="260"/>
    </location>
</feature>
<keyword evidence="3" id="KW-1185">Reference proteome</keyword>
<feature type="transmembrane region" description="Helical" evidence="1">
    <location>
        <begin position="53"/>
        <end position="71"/>
    </location>
</feature>